<reference evidence="4" key="1">
    <citation type="submission" date="2024-06" db="EMBL/GenBank/DDBJ databases">
        <authorList>
            <person name="Liu X."/>
            <person name="Lenzi L."/>
            <person name="Haldenby T S."/>
            <person name="Uol C."/>
        </authorList>
    </citation>
    <scope>NUCLEOTIDE SEQUENCE</scope>
</reference>
<feature type="region of interest" description="Disordered" evidence="2">
    <location>
        <begin position="112"/>
        <end position="140"/>
    </location>
</feature>
<comment type="caution">
    <text evidence="4">The sequence shown here is derived from an EMBL/GenBank/DDBJ whole genome shotgun (WGS) entry which is preliminary data.</text>
</comment>
<dbReference type="InterPro" id="IPR007125">
    <property type="entry name" value="H2A/H2B/H3"/>
</dbReference>
<organism evidence="4 5">
    <name type="scientific">Calicophoron daubneyi</name>
    <name type="common">Rumen fluke</name>
    <name type="synonym">Paramphistomum daubneyi</name>
    <dbReference type="NCBI Taxonomy" id="300641"/>
    <lineage>
        <taxon>Eukaryota</taxon>
        <taxon>Metazoa</taxon>
        <taxon>Spiralia</taxon>
        <taxon>Lophotrochozoa</taxon>
        <taxon>Platyhelminthes</taxon>
        <taxon>Trematoda</taxon>
        <taxon>Digenea</taxon>
        <taxon>Plagiorchiida</taxon>
        <taxon>Pronocephalata</taxon>
        <taxon>Paramphistomoidea</taxon>
        <taxon>Paramphistomidae</taxon>
        <taxon>Calicophoron</taxon>
    </lineage>
</organism>
<dbReference type="Pfam" id="PF00125">
    <property type="entry name" value="Histone"/>
    <property type="match status" value="1"/>
</dbReference>
<dbReference type="SUPFAM" id="SSF47113">
    <property type="entry name" value="Histone-fold"/>
    <property type="match status" value="1"/>
</dbReference>
<dbReference type="GO" id="GO:0030527">
    <property type="term" value="F:structural constituent of chromatin"/>
    <property type="evidence" value="ECO:0007669"/>
    <property type="project" value="InterPro"/>
</dbReference>
<dbReference type="InterPro" id="IPR009072">
    <property type="entry name" value="Histone-fold"/>
</dbReference>
<dbReference type="GO" id="GO:0000786">
    <property type="term" value="C:nucleosome"/>
    <property type="evidence" value="ECO:0007669"/>
    <property type="project" value="InterPro"/>
</dbReference>
<evidence type="ECO:0000313" key="5">
    <source>
        <dbReference type="Proteomes" id="UP001497525"/>
    </source>
</evidence>
<evidence type="ECO:0000256" key="1">
    <source>
        <dbReference type="ARBA" id="ARBA00022853"/>
    </source>
</evidence>
<dbReference type="InterPro" id="IPR043472">
    <property type="entry name" value="Macro_dom-like"/>
</dbReference>
<dbReference type="Gene3D" id="3.40.220.10">
    <property type="entry name" value="Leucine Aminopeptidase, subunit E, domain 1"/>
    <property type="match status" value="1"/>
</dbReference>
<dbReference type="Gene3D" id="1.10.20.10">
    <property type="entry name" value="Histone, subunit A"/>
    <property type="match status" value="1"/>
</dbReference>
<dbReference type="SUPFAM" id="SSF52949">
    <property type="entry name" value="Macro domain-like"/>
    <property type="match status" value="1"/>
</dbReference>
<accession>A0AAV2TSN6</accession>
<protein>
    <recommendedName>
        <fullName evidence="3">Macro domain-containing protein</fullName>
    </recommendedName>
</protein>
<evidence type="ECO:0000259" key="3">
    <source>
        <dbReference type="PROSITE" id="PS51154"/>
    </source>
</evidence>
<dbReference type="GO" id="GO:0003677">
    <property type="term" value="F:DNA binding"/>
    <property type="evidence" value="ECO:0007669"/>
    <property type="project" value="InterPro"/>
</dbReference>
<dbReference type="PRINTS" id="PR00620">
    <property type="entry name" value="HISTONEH2A"/>
</dbReference>
<sequence length="334" mass="36465">MVLSKSSRSGLVFPVGRILKYMKRLNSFKRRRISPNAAVYLTAVLEYLTREVTELAGDVTLKDKRRLMTPRHIMLAVVNDVEIHESLKTVTFPFSGVMPKIESALCRPRKRITKAASPRPALQRPKVQRSIKSPAHRTRKKASDDVKLCILSERQIAKNTRLCVVKGSVTTVPGSVVVHPTNSSLTFGGQVGRALLAAGGPQLQAVVNSAHSGSLGEGGVCVTPAVGLASPFILHCNSPSYNSSDPEGSTQKLSTLIEHAMVACDSQNFEEIVMPSVGSGGCGFPKELASRTILRAIKTYCDLRFDTTHLKTVYFVLYDKESIDIYTAELGRLQ</sequence>
<dbReference type="PANTHER" id="PTHR23430">
    <property type="entry name" value="HISTONE H2A"/>
    <property type="match status" value="1"/>
</dbReference>
<feature type="compositionally biased region" description="Basic residues" evidence="2">
    <location>
        <begin position="126"/>
        <end position="140"/>
    </location>
</feature>
<keyword evidence="1" id="KW-0156">Chromatin regulator</keyword>
<feature type="domain" description="Macro" evidence="3">
    <location>
        <begin position="149"/>
        <end position="334"/>
    </location>
</feature>
<dbReference type="Proteomes" id="UP001497525">
    <property type="component" value="Unassembled WGS sequence"/>
</dbReference>
<evidence type="ECO:0000313" key="4">
    <source>
        <dbReference type="EMBL" id="CAL5140399.1"/>
    </source>
</evidence>
<dbReference type="Pfam" id="PF01661">
    <property type="entry name" value="Macro"/>
    <property type="match status" value="1"/>
</dbReference>
<dbReference type="AlphaFoldDB" id="A0AAV2TSN6"/>
<dbReference type="GO" id="GO:0006325">
    <property type="term" value="P:chromatin organization"/>
    <property type="evidence" value="ECO:0007669"/>
    <property type="project" value="UniProtKB-KW"/>
</dbReference>
<dbReference type="CDD" id="cd00074">
    <property type="entry name" value="HFD_H2A"/>
    <property type="match status" value="1"/>
</dbReference>
<dbReference type="SMART" id="SM00414">
    <property type="entry name" value="H2A"/>
    <property type="match status" value="1"/>
</dbReference>
<dbReference type="InterPro" id="IPR002589">
    <property type="entry name" value="Macro_dom"/>
</dbReference>
<dbReference type="EMBL" id="CAXLJL010000711">
    <property type="protein sequence ID" value="CAL5140399.1"/>
    <property type="molecule type" value="Genomic_DNA"/>
</dbReference>
<name>A0AAV2TSN6_CALDB</name>
<dbReference type="PROSITE" id="PS51154">
    <property type="entry name" value="MACRO"/>
    <property type="match status" value="1"/>
</dbReference>
<dbReference type="GO" id="GO:0046982">
    <property type="term" value="F:protein heterodimerization activity"/>
    <property type="evidence" value="ECO:0007669"/>
    <property type="project" value="InterPro"/>
</dbReference>
<dbReference type="SMART" id="SM00506">
    <property type="entry name" value="A1pp"/>
    <property type="match status" value="1"/>
</dbReference>
<proteinExistence type="predicted"/>
<dbReference type="InterPro" id="IPR002119">
    <property type="entry name" value="Histone_H2A"/>
</dbReference>
<evidence type="ECO:0000256" key="2">
    <source>
        <dbReference type="SAM" id="MobiDB-lite"/>
    </source>
</evidence>
<gene>
    <name evidence="4" type="ORF">CDAUBV1_LOCUS15722</name>
</gene>